<protein>
    <submittedName>
        <fullName evidence="3">Universal stress protein</fullName>
    </submittedName>
</protein>
<organism evidence="3 4">
    <name type="scientific">Pedococcus ginsenosidimutans</name>
    <dbReference type="NCBI Taxonomy" id="490570"/>
    <lineage>
        <taxon>Bacteria</taxon>
        <taxon>Bacillati</taxon>
        <taxon>Actinomycetota</taxon>
        <taxon>Actinomycetes</taxon>
        <taxon>Micrococcales</taxon>
        <taxon>Intrasporangiaceae</taxon>
        <taxon>Pedococcus</taxon>
    </lineage>
</organism>
<name>A0ABP8XZ15_9MICO</name>
<dbReference type="PANTHER" id="PTHR46553">
    <property type="entry name" value="ADENINE NUCLEOTIDE ALPHA HYDROLASES-LIKE SUPERFAMILY PROTEIN"/>
    <property type="match status" value="1"/>
</dbReference>
<dbReference type="InterPro" id="IPR006015">
    <property type="entry name" value="Universal_stress_UspA"/>
</dbReference>
<feature type="domain" description="UspA" evidence="2">
    <location>
        <begin position="156"/>
        <end position="292"/>
    </location>
</feature>
<feature type="domain" description="UspA" evidence="2">
    <location>
        <begin position="11"/>
        <end position="144"/>
    </location>
</feature>
<reference evidence="4" key="1">
    <citation type="journal article" date="2019" name="Int. J. Syst. Evol. Microbiol.">
        <title>The Global Catalogue of Microorganisms (GCM) 10K type strain sequencing project: providing services to taxonomists for standard genome sequencing and annotation.</title>
        <authorList>
            <consortium name="The Broad Institute Genomics Platform"/>
            <consortium name="The Broad Institute Genome Sequencing Center for Infectious Disease"/>
            <person name="Wu L."/>
            <person name="Ma J."/>
        </authorList>
    </citation>
    <scope>NUCLEOTIDE SEQUENCE [LARGE SCALE GENOMIC DNA]</scope>
    <source>
        <strain evidence="4">JCM 18961</strain>
    </source>
</reference>
<dbReference type="InterPro" id="IPR014729">
    <property type="entry name" value="Rossmann-like_a/b/a_fold"/>
</dbReference>
<dbReference type="InterPro" id="IPR006016">
    <property type="entry name" value="UspA"/>
</dbReference>
<comment type="similarity">
    <text evidence="1">Belongs to the universal stress protein A family.</text>
</comment>
<dbReference type="RefSeq" id="WP_345501853.1">
    <property type="nucleotide sequence ID" value="NZ_BAABLO010000004.1"/>
</dbReference>
<evidence type="ECO:0000313" key="4">
    <source>
        <dbReference type="Proteomes" id="UP001500556"/>
    </source>
</evidence>
<evidence type="ECO:0000256" key="1">
    <source>
        <dbReference type="ARBA" id="ARBA00008791"/>
    </source>
</evidence>
<evidence type="ECO:0000259" key="2">
    <source>
        <dbReference type="Pfam" id="PF00582"/>
    </source>
</evidence>
<dbReference type="PRINTS" id="PR01438">
    <property type="entry name" value="UNVRSLSTRESS"/>
</dbReference>
<dbReference type="Pfam" id="PF00582">
    <property type="entry name" value="Usp"/>
    <property type="match status" value="2"/>
</dbReference>
<dbReference type="PANTHER" id="PTHR46553:SF3">
    <property type="entry name" value="ADENINE NUCLEOTIDE ALPHA HYDROLASES-LIKE SUPERFAMILY PROTEIN"/>
    <property type="match status" value="1"/>
</dbReference>
<proteinExistence type="inferred from homology"/>
<sequence>MSTIDLAATTRPVVVGVDGRPHTRNALDWAIDEAVRRRCGIRLVHGRSVPVQGPHIEPLMAASDEVSRRVLHEAEQRIHSVSPSTPVTTATGIGGPGALLVDASTDAGLVVVGARGRGTVSSAFLGSSSVEVAARAHCPVVVVRELPTTSSPASGVVVGSDGSEVSNAAIGEAFGEAHARQAPLTVVHAWLFDFDDTNLPAVDAESLQENMVRQSSAVTSQSVTDWSEKFPDVEVRLRVVNAHPVEALADLSREAELVVVGSRGRGGFRGLLLGSVSQGVLHHAHCPVMVVRPETG</sequence>
<comment type="caution">
    <text evidence="3">The sequence shown here is derived from an EMBL/GenBank/DDBJ whole genome shotgun (WGS) entry which is preliminary data.</text>
</comment>
<dbReference type="CDD" id="cd23659">
    <property type="entry name" value="USP_At3g01520-like"/>
    <property type="match status" value="1"/>
</dbReference>
<evidence type="ECO:0000313" key="3">
    <source>
        <dbReference type="EMBL" id="GAA4716654.1"/>
    </source>
</evidence>
<dbReference type="EMBL" id="BAABLO010000004">
    <property type="protein sequence ID" value="GAA4716654.1"/>
    <property type="molecule type" value="Genomic_DNA"/>
</dbReference>
<dbReference type="Proteomes" id="UP001500556">
    <property type="component" value="Unassembled WGS sequence"/>
</dbReference>
<dbReference type="Gene3D" id="3.40.50.620">
    <property type="entry name" value="HUPs"/>
    <property type="match status" value="2"/>
</dbReference>
<accession>A0ABP8XZ15</accession>
<keyword evidence="4" id="KW-1185">Reference proteome</keyword>
<gene>
    <name evidence="3" type="ORF">GCM10025782_12060</name>
</gene>
<dbReference type="SUPFAM" id="SSF52402">
    <property type="entry name" value="Adenine nucleotide alpha hydrolases-like"/>
    <property type="match status" value="2"/>
</dbReference>